<sequence length="601" mass="67739">MRKPKHYIYGLDGLRALSVIAVIFYHLNYPFAAGGYLGVTLFFVLSGYLITDLLCQEYEATATIDLKQFWPRRFRRLLPALYTVLLVVGVWITLFQRSFLTGLREDVLAALAYVSNWWYIAQDQSYFTKFEAPSVLQHLWSLAVEEQFYIVWPFVIWLGLKIFKQPIRLLVPMAMIMLTSLIAMAVLYVPGEDPSRLYFGTDTRLFSIVLGGMLAVVWPSRVFAERVVQQRIRNILDAVGTVALLLVLLGFVFFSESSTFLYRGGMGVISLLMLIVIGVVVIPNSRLGKLLSLRPLRWIGARSYGIYLWHFPIIILIGGGLGMPLPWYKVVLVFVLTFICTVLSWHFIETPVRYGGLSRAIAYYRTNYKTRVVRIQAVIILLILSIFTTGMISAKSQSVATAELQAHLEQAALKQAKAQERAEKLEREQEQEQEEQAPTSQSIVTAVGDSVMLAASDALQDSFPTTYIDAAVGRQVSDAVIVLDWMAEHERLGDIVVIALGSNGAFPDGEIERLITKLGNERQIFFVNTNVPRYWKDMVNNTLQQAQQNYTNVHVIDWDTAASQQANVFYEDGIHPNKEGAIYYAQVIKNGIEAVTGAIES</sequence>
<dbReference type="InterPro" id="IPR002656">
    <property type="entry name" value="Acyl_transf_3_dom"/>
</dbReference>
<dbReference type="GO" id="GO:0009103">
    <property type="term" value="P:lipopolysaccharide biosynthetic process"/>
    <property type="evidence" value="ECO:0007669"/>
    <property type="project" value="TreeGrafter"/>
</dbReference>
<dbReference type="GO" id="GO:0016747">
    <property type="term" value="F:acyltransferase activity, transferring groups other than amino-acyl groups"/>
    <property type="evidence" value="ECO:0007669"/>
    <property type="project" value="InterPro"/>
</dbReference>
<evidence type="ECO:0000256" key="9">
    <source>
        <dbReference type="SAM" id="MobiDB-lite"/>
    </source>
</evidence>
<evidence type="ECO:0000256" key="7">
    <source>
        <dbReference type="ARBA" id="ARBA00023136"/>
    </source>
</evidence>
<keyword evidence="7 10" id="KW-0472">Membrane</keyword>
<evidence type="ECO:0000256" key="5">
    <source>
        <dbReference type="ARBA" id="ARBA00022692"/>
    </source>
</evidence>
<evidence type="ECO:0000256" key="10">
    <source>
        <dbReference type="SAM" id="Phobius"/>
    </source>
</evidence>
<dbReference type="Gene3D" id="3.40.50.1110">
    <property type="entry name" value="SGNH hydrolase"/>
    <property type="match status" value="1"/>
</dbReference>
<dbReference type="InterPro" id="IPR050879">
    <property type="entry name" value="Acyltransferase_3"/>
</dbReference>
<protein>
    <submittedName>
        <fullName evidence="12">O-acetyltransferase OatA</fullName>
    </submittedName>
</protein>
<dbReference type="Pfam" id="PF01757">
    <property type="entry name" value="Acyl_transf_3"/>
    <property type="match status" value="1"/>
</dbReference>
<feature type="transmembrane region" description="Helical" evidence="10">
    <location>
        <begin position="33"/>
        <end position="55"/>
    </location>
</feature>
<dbReference type="PANTHER" id="PTHR23028:SF53">
    <property type="entry name" value="ACYL_TRANSF_3 DOMAIN-CONTAINING PROTEIN"/>
    <property type="match status" value="1"/>
</dbReference>
<name>A0A078M0L5_9BACL</name>
<evidence type="ECO:0000256" key="3">
    <source>
        <dbReference type="ARBA" id="ARBA00022475"/>
    </source>
</evidence>
<gene>
    <name evidence="12" type="primary">oatA_1</name>
    <name evidence="12" type="ORF">BN1050_00260</name>
</gene>
<feature type="transmembrane region" description="Helical" evidence="10">
    <location>
        <begin position="147"/>
        <end position="163"/>
    </location>
</feature>
<keyword evidence="3" id="KW-1003">Cell membrane</keyword>
<evidence type="ECO:0000259" key="11">
    <source>
        <dbReference type="Pfam" id="PF01757"/>
    </source>
</evidence>
<feature type="transmembrane region" description="Helical" evidence="10">
    <location>
        <begin position="327"/>
        <end position="348"/>
    </location>
</feature>
<keyword evidence="4 12" id="KW-0808">Transferase</keyword>
<dbReference type="AlphaFoldDB" id="A0A078M0L5"/>
<evidence type="ECO:0000256" key="2">
    <source>
        <dbReference type="ARBA" id="ARBA00007400"/>
    </source>
</evidence>
<feature type="compositionally biased region" description="Basic and acidic residues" evidence="9">
    <location>
        <begin position="419"/>
        <end position="430"/>
    </location>
</feature>
<keyword evidence="6 10" id="KW-1133">Transmembrane helix</keyword>
<keyword evidence="8" id="KW-0012">Acyltransferase</keyword>
<reference evidence="12" key="1">
    <citation type="submission" date="2014-07" db="EMBL/GenBank/DDBJ databases">
        <authorList>
            <person name="Urmite Genomes Urmite Genomes"/>
        </authorList>
    </citation>
    <scope>NUCLEOTIDE SEQUENCE</scope>
    <source>
        <strain evidence="12">13S34_air</strain>
    </source>
</reference>
<evidence type="ECO:0000256" key="6">
    <source>
        <dbReference type="ARBA" id="ARBA00022989"/>
    </source>
</evidence>
<accession>A0A078M0L5</accession>
<dbReference type="PATRIC" id="fig|1461583.4.peg.233"/>
<dbReference type="EMBL" id="LN483073">
    <property type="protein sequence ID" value="CDZ99720.1"/>
    <property type="molecule type" value="Genomic_DNA"/>
</dbReference>
<proteinExistence type="inferred from homology"/>
<feature type="region of interest" description="Disordered" evidence="9">
    <location>
        <begin position="419"/>
        <end position="441"/>
    </location>
</feature>
<evidence type="ECO:0000256" key="8">
    <source>
        <dbReference type="ARBA" id="ARBA00023315"/>
    </source>
</evidence>
<dbReference type="InterPro" id="IPR036514">
    <property type="entry name" value="SGNH_hydro_sf"/>
</dbReference>
<evidence type="ECO:0000313" key="12">
    <source>
        <dbReference type="EMBL" id="CDZ99720.1"/>
    </source>
</evidence>
<comment type="subcellular location">
    <subcellularLocation>
        <location evidence="1">Cell membrane</location>
        <topology evidence="1">Multi-pass membrane protein</topology>
    </subcellularLocation>
</comment>
<dbReference type="SUPFAM" id="SSF52266">
    <property type="entry name" value="SGNH hydrolase"/>
    <property type="match status" value="1"/>
</dbReference>
<feature type="transmembrane region" description="Helical" evidence="10">
    <location>
        <begin position="76"/>
        <end position="94"/>
    </location>
</feature>
<dbReference type="GO" id="GO:0005886">
    <property type="term" value="C:plasma membrane"/>
    <property type="evidence" value="ECO:0007669"/>
    <property type="project" value="UniProtKB-SubCell"/>
</dbReference>
<dbReference type="PANTHER" id="PTHR23028">
    <property type="entry name" value="ACETYLTRANSFERASE"/>
    <property type="match status" value="1"/>
</dbReference>
<keyword evidence="5 10" id="KW-0812">Transmembrane</keyword>
<feature type="transmembrane region" description="Helical" evidence="10">
    <location>
        <begin position="170"/>
        <end position="191"/>
    </location>
</feature>
<feature type="transmembrane region" description="Helical" evidence="10">
    <location>
        <begin position="203"/>
        <end position="223"/>
    </location>
</feature>
<organism evidence="12">
    <name type="scientific">Metalysinibacillus saudimassiliensis</name>
    <dbReference type="NCBI Taxonomy" id="1461583"/>
    <lineage>
        <taxon>Bacteria</taxon>
        <taxon>Bacillati</taxon>
        <taxon>Bacillota</taxon>
        <taxon>Bacilli</taxon>
        <taxon>Bacillales</taxon>
        <taxon>Caryophanaceae</taxon>
        <taxon>Metalysinibacillus</taxon>
    </lineage>
</organism>
<feature type="transmembrane region" description="Helical" evidence="10">
    <location>
        <begin position="304"/>
        <end position="321"/>
    </location>
</feature>
<dbReference type="HOGENOM" id="CLU_005679_11_2_9"/>
<feature type="transmembrane region" description="Helical" evidence="10">
    <location>
        <begin position="235"/>
        <end position="254"/>
    </location>
</feature>
<feature type="transmembrane region" description="Helical" evidence="10">
    <location>
        <begin position="372"/>
        <end position="392"/>
    </location>
</feature>
<feature type="transmembrane region" description="Helical" evidence="10">
    <location>
        <begin position="7"/>
        <end position="27"/>
    </location>
</feature>
<feature type="transmembrane region" description="Helical" evidence="10">
    <location>
        <begin position="260"/>
        <end position="283"/>
    </location>
</feature>
<evidence type="ECO:0000256" key="1">
    <source>
        <dbReference type="ARBA" id="ARBA00004651"/>
    </source>
</evidence>
<evidence type="ECO:0000256" key="4">
    <source>
        <dbReference type="ARBA" id="ARBA00022679"/>
    </source>
</evidence>
<dbReference type="CDD" id="cd01840">
    <property type="entry name" value="SGNH_hydrolase_yrhL_like"/>
    <property type="match status" value="1"/>
</dbReference>
<comment type="similarity">
    <text evidence="2">Belongs to the acyltransferase 3 family.</text>
</comment>
<feature type="domain" description="Acyltransferase 3" evidence="11">
    <location>
        <begin position="8"/>
        <end position="345"/>
    </location>
</feature>